<proteinExistence type="predicted"/>
<keyword evidence="1" id="KW-0472">Membrane</keyword>
<comment type="caution">
    <text evidence="2">The sequence shown here is derived from an EMBL/GenBank/DDBJ whole genome shotgun (WGS) entry which is preliminary data.</text>
</comment>
<reference evidence="2" key="1">
    <citation type="journal article" date="2015" name="Nature">
        <title>Complex archaea that bridge the gap between prokaryotes and eukaryotes.</title>
        <authorList>
            <person name="Spang A."/>
            <person name="Saw J.H."/>
            <person name="Jorgensen S.L."/>
            <person name="Zaremba-Niedzwiedzka K."/>
            <person name="Martijn J."/>
            <person name="Lind A.E."/>
            <person name="van Eijk R."/>
            <person name="Schleper C."/>
            <person name="Guy L."/>
            <person name="Ettema T.J."/>
        </authorList>
    </citation>
    <scope>NUCLEOTIDE SEQUENCE</scope>
</reference>
<protein>
    <submittedName>
        <fullName evidence="2">Uncharacterized protein</fullName>
    </submittedName>
</protein>
<accession>A0A0F8ZKI1</accession>
<evidence type="ECO:0000256" key="1">
    <source>
        <dbReference type="SAM" id="Phobius"/>
    </source>
</evidence>
<feature type="transmembrane region" description="Helical" evidence="1">
    <location>
        <begin position="12"/>
        <end position="32"/>
    </location>
</feature>
<organism evidence="2">
    <name type="scientific">marine sediment metagenome</name>
    <dbReference type="NCBI Taxonomy" id="412755"/>
    <lineage>
        <taxon>unclassified sequences</taxon>
        <taxon>metagenomes</taxon>
        <taxon>ecological metagenomes</taxon>
    </lineage>
</organism>
<gene>
    <name evidence="2" type="ORF">LCGC14_2683910</name>
</gene>
<dbReference type="EMBL" id="LAZR01047390">
    <property type="protein sequence ID" value="KKK94332.1"/>
    <property type="molecule type" value="Genomic_DNA"/>
</dbReference>
<keyword evidence="1" id="KW-0812">Transmembrane</keyword>
<name>A0A0F8ZKI1_9ZZZZ</name>
<sequence>MTGRNAKLGFGTFMLPVLAIPVGLAVLAAYSLQSAKPAAAPVAAPQAVVA</sequence>
<dbReference type="AlphaFoldDB" id="A0A0F8ZKI1"/>
<feature type="non-terminal residue" evidence="2">
    <location>
        <position position="50"/>
    </location>
</feature>
<evidence type="ECO:0000313" key="2">
    <source>
        <dbReference type="EMBL" id="KKK94332.1"/>
    </source>
</evidence>
<keyword evidence="1" id="KW-1133">Transmembrane helix</keyword>